<sequence length="387" mass="43183">MRHAERDHAILSPSSAKRWINCTPSALLAEAAGSKSSVYAEEGTLAHEIAEHALTQYLEGVYDPIVDEELPVNDEHLKNPLFNTDMANYIREYCDFVIGEDYEMQKADGLSEMFLERKVDITDYAPDSFGSVDVTLVSDKTIHIIDLKYGAGVKVFADHNEQMMLYALGALKAAASQNIANIRMTIAQVRLDHYDTFEMSKSDLLDWAEKVLKPAAKAAIQGKGKQVIGSWCGFCPVKAQCRAQRDAILADFDEKPEPLLLSDEEIVDLIAKIDTYKSWIESVNKYVYDRAIQGYKWEGYKLVAGRSSRVIKDEAKIRQALLNEFLEDEVLNIKLKGIGDLEKLVGKKVFSARFGDAIESRPGAPKLVPESAKGVEYSPLCDFDVEG</sequence>
<dbReference type="InterPro" id="IPR021229">
    <property type="entry name" value="DUF2800"/>
</dbReference>
<dbReference type="InterPro" id="IPR011604">
    <property type="entry name" value="PDDEXK-like_dom_sf"/>
</dbReference>
<proteinExistence type="predicted"/>
<accession>A0A8S5QNK6</accession>
<protein>
    <recommendedName>
        <fullName evidence="2">DUF2800 domain-containing protein</fullName>
    </recommendedName>
</protein>
<dbReference type="Gene3D" id="3.90.320.10">
    <property type="match status" value="1"/>
</dbReference>
<organism evidence="1">
    <name type="scientific">Siphoviridae sp. cttOT32</name>
    <dbReference type="NCBI Taxonomy" id="2826493"/>
    <lineage>
        <taxon>Viruses</taxon>
        <taxon>Duplodnaviria</taxon>
        <taxon>Heunggongvirae</taxon>
        <taxon>Uroviricota</taxon>
        <taxon>Caudoviricetes</taxon>
    </lineage>
</organism>
<name>A0A8S5QNK6_9CAUD</name>
<evidence type="ECO:0000313" key="1">
    <source>
        <dbReference type="EMBL" id="DAE20401.1"/>
    </source>
</evidence>
<dbReference type="Pfam" id="PF10926">
    <property type="entry name" value="DUF2800"/>
    <property type="match status" value="1"/>
</dbReference>
<reference evidence="1" key="1">
    <citation type="journal article" date="2021" name="Proc. Natl. Acad. Sci. U.S.A.">
        <title>A Catalog of Tens of Thousands of Viruses from Human Metagenomes Reveals Hidden Associations with Chronic Diseases.</title>
        <authorList>
            <person name="Tisza M.J."/>
            <person name="Buck C.B."/>
        </authorList>
    </citation>
    <scope>NUCLEOTIDE SEQUENCE</scope>
    <source>
        <strain evidence="1">CttOT32</strain>
    </source>
</reference>
<dbReference type="EMBL" id="BK015694">
    <property type="protein sequence ID" value="DAE20401.1"/>
    <property type="molecule type" value="Genomic_DNA"/>
</dbReference>
<evidence type="ECO:0008006" key="2">
    <source>
        <dbReference type="Google" id="ProtNLM"/>
    </source>
</evidence>